<dbReference type="RefSeq" id="WP_275278578.1">
    <property type="nucleotide sequence ID" value="NZ_CP119108.1"/>
</dbReference>
<sequence>MNRIRRAWLWLLKNTLNKGTSALARTGHGPFSLVRHVGRKSGTVYETPIIVAAVPEGFVAELTYGEQVNWYRNVVAAGGCELVVRGIPHRIVAIEPYPTDAGRKAFGPPATALLTLLRRNEFRLLRT</sequence>
<keyword evidence="2" id="KW-1185">Reference proteome</keyword>
<dbReference type="EMBL" id="CP119108">
    <property type="protein sequence ID" value="WEG09254.1"/>
    <property type="molecule type" value="Genomic_DNA"/>
</dbReference>
<gene>
    <name evidence="1" type="ORF">PU630_01455</name>
</gene>
<reference evidence="1 2" key="1">
    <citation type="submission" date="2023-03" db="EMBL/GenBank/DDBJ databases">
        <title>Genome sequence of Microbacterium sp. KACC 23027.</title>
        <authorList>
            <person name="Kim S."/>
            <person name="Heo J."/>
            <person name="Kwon S.-W."/>
        </authorList>
    </citation>
    <scope>NUCLEOTIDE SEQUENCE [LARGE SCALE GENOMIC DNA]</scope>
    <source>
        <strain evidence="1 2">KACC 23027</strain>
    </source>
</reference>
<proteinExistence type="predicted"/>
<dbReference type="Proteomes" id="UP001214553">
    <property type="component" value="Chromosome"/>
</dbReference>
<evidence type="ECO:0000313" key="2">
    <source>
        <dbReference type="Proteomes" id="UP001214553"/>
    </source>
</evidence>
<dbReference type="InterPro" id="IPR012349">
    <property type="entry name" value="Split_barrel_FMN-bd"/>
</dbReference>
<dbReference type="Gene3D" id="2.30.110.10">
    <property type="entry name" value="Electron Transport, Fmn-binding Protein, Chain A"/>
    <property type="match status" value="1"/>
</dbReference>
<evidence type="ECO:0000313" key="1">
    <source>
        <dbReference type="EMBL" id="WEG09254.1"/>
    </source>
</evidence>
<organism evidence="1 2">
    <name type="scientific">Microbacterium horticulturae</name>
    <dbReference type="NCBI Taxonomy" id="3028316"/>
    <lineage>
        <taxon>Bacteria</taxon>
        <taxon>Bacillati</taxon>
        <taxon>Actinomycetota</taxon>
        <taxon>Actinomycetes</taxon>
        <taxon>Micrococcales</taxon>
        <taxon>Microbacteriaceae</taxon>
        <taxon>Microbacterium</taxon>
    </lineage>
</organism>
<name>A0ABY8BYI8_9MICO</name>
<accession>A0ABY8BYI8</accession>
<protein>
    <submittedName>
        <fullName evidence="1">Nitroreductase family deazaflavin-dependent oxidoreductase</fullName>
    </submittedName>
</protein>